<protein>
    <submittedName>
        <fullName evidence="2">Uncharacterized protein</fullName>
    </submittedName>
</protein>
<feature type="region of interest" description="Disordered" evidence="1">
    <location>
        <begin position="49"/>
        <end position="68"/>
    </location>
</feature>
<dbReference type="RefSeq" id="XP_041290981.1">
    <property type="nucleotide sequence ID" value="XM_041441738.1"/>
</dbReference>
<comment type="caution">
    <text evidence="2">The sequence shown here is derived from an EMBL/GenBank/DDBJ whole genome shotgun (WGS) entry which is preliminary data.</text>
</comment>
<gene>
    <name evidence="2" type="ORF">F5147DRAFT_775504</name>
</gene>
<sequence>MLPIHGSPPPKTLLSLGTPPWLTPRTPVGDVFSLMAALTKKVFPIRHVPSSSPASSIQDQPHLPTSSRRAQVIVEITWPPPRPASRALRKPSTTSARDLIPAITSIQGESSSEDVSTDDEDDYEDKDSQITYSFGSASQAMMLNLSDYYSDPPDNQVSSPPPYLPASLPATMGSGYTQEEYAQEEYLREQFGGGRYRDTPTELTPPRLHSTIKPTSRDVACAPSDQPANGFVANSIHSAENSRHNTPLVEDAPVQCSVQVQDLFANTLAPTGQQPAMPQNTDVFHQQPQYSAPNSDSMAPYNLTIPSRARPLWSVPSPLMQHKAPSTSPSPLASYSQLPTLPLLMPALAGPSSQGGLQPQVKNAVNMCGPDGPWNFSSIAPVNSLPAQGAVPRTHIIPPTPIKPAELLAPSAASGSGQHAVTFSTSTAGGSHIESDFTMDDDGAPVGGRRSAETNSTLDEGFAVLDTIVINTAKNTNMPSYQIINLWMKS</sequence>
<evidence type="ECO:0000256" key="1">
    <source>
        <dbReference type="SAM" id="MobiDB-lite"/>
    </source>
</evidence>
<feature type="region of interest" description="Disordered" evidence="1">
    <location>
        <begin position="78"/>
        <end position="125"/>
    </location>
</feature>
<name>A0A9P7JSC6_9AGAM</name>
<dbReference type="Proteomes" id="UP000823399">
    <property type="component" value="Unassembled WGS sequence"/>
</dbReference>
<dbReference type="AlphaFoldDB" id="A0A9P7JSC6"/>
<keyword evidence="3" id="KW-1185">Reference proteome</keyword>
<feature type="region of interest" description="Disordered" evidence="1">
    <location>
        <begin position="427"/>
        <end position="454"/>
    </location>
</feature>
<dbReference type="EMBL" id="JABBWM010000040">
    <property type="protein sequence ID" value="KAG2104682.1"/>
    <property type="molecule type" value="Genomic_DNA"/>
</dbReference>
<reference evidence="2" key="1">
    <citation type="journal article" date="2020" name="New Phytol.">
        <title>Comparative genomics reveals dynamic genome evolution in host specialist ectomycorrhizal fungi.</title>
        <authorList>
            <person name="Lofgren L.A."/>
            <person name="Nguyen N.H."/>
            <person name="Vilgalys R."/>
            <person name="Ruytinx J."/>
            <person name="Liao H.L."/>
            <person name="Branco S."/>
            <person name="Kuo A."/>
            <person name="LaButti K."/>
            <person name="Lipzen A."/>
            <person name="Andreopoulos W."/>
            <person name="Pangilinan J."/>
            <person name="Riley R."/>
            <person name="Hundley H."/>
            <person name="Na H."/>
            <person name="Barry K."/>
            <person name="Grigoriev I.V."/>
            <person name="Stajich J.E."/>
            <person name="Kennedy P.G."/>
        </authorList>
    </citation>
    <scope>NUCLEOTIDE SEQUENCE</scope>
    <source>
        <strain evidence="2">FC423</strain>
    </source>
</reference>
<feature type="region of interest" description="Disordered" evidence="1">
    <location>
        <begin position="196"/>
        <end position="222"/>
    </location>
</feature>
<proteinExistence type="predicted"/>
<feature type="region of interest" description="Disordered" evidence="1">
    <location>
        <begin position="1"/>
        <end position="20"/>
    </location>
</feature>
<organism evidence="2 3">
    <name type="scientific">Suillus discolor</name>
    <dbReference type="NCBI Taxonomy" id="1912936"/>
    <lineage>
        <taxon>Eukaryota</taxon>
        <taxon>Fungi</taxon>
        <taxon>Dikarya</taxon>
        <taxon>Basidiomycota</taxon>
        <taxon>Agaricomycotina</taxon>
        <taxon>Agaricomycetes</taxon>
        <taxon>Agaricomycetidae</taxon>
        <taxon>Boletales</taxon>
        <taxon>Suillineae</taxon>
        <taxon>Suillaceae</taxon>
        <taxon>Suillus</taxon>
    </lineage>
</organism>
<accession>A0A9P7JSC6</accession>
<feature type="compositionally biased region" description="Pro residues" evidence="1">
    <location>
        <begin position="1"/>
        <end position="11"/>
    </location>
</feature>
<dbReference type="OrthoDB" id="2614979at2759"/>
<evidence type="ECO:0000313" key="2">
    <source>
        <dbReference type="EMBL" id="KAG2104682.1"/>
    </source>
</evidence>
<feature type="compositionally biased region" description="Acidic residues" evidence="1">
    <location>
        <begin position="111"/>
        <end position="125"/>
    </location>
</feature>
<dbReference type="GeneID" id="64703997"/>
<evidence type="ECO:0000313" key="3">
    <source>
        <dbReference type="Proteomes" id="UP000823399"/>
    </source>
</evidence>